<accession>A0AAN9ECT7</accession>
<dbReference type="GO" id="GO:0035825">
    <property type="term" value="P:homologous recombination"/>
    <property type="evidence" value="ECO:0007669"/>
    <property type="project" value="UniProtKB-ARBA"/>
</dbReference>
<keyword evidence="3" id="KW-0227">DNA damage</keyword>
<keyword evidence="10" id="KW-1185">Reference proteome</keyword>
<dbReference type="GO" id="GO:0000785">
    <property type="term" value="C:chromatin"/>
    <property type="evidence" value="ECO:0007669"/>
    <property type="project" value="TreeGrafter"/>
</dbReference>
<feature type="compositionally biased region" description="Low complexity" evidence="8">
    <location>
        <begin position="734"/>
        <end position="749"/>
    </location>
</feature>
<evidence type="ECO:0000256" key="4">
    <source>
        <dbReference type="ARBA" id="ARBA00022776"/>
    </source>
</evidence>
<dbReference type="InterPro" id="IPR039776">
    <property type="entry name" value="Pds5"/>
</dbReference>
<keyword evidence="5" id="KW-0234">DNA repair</keyword>
<dbReference type="GO" id="GO:0051301">
    <property type="term" value="P:cell division"/>
    <property type="evidence" value="ECO:0007669"/>
    <property type="project" value="UniProtKB-KW"/>
</dbReference>
<keyword evidence="6" id="KW-0539">Nucleus</keyword>
<comment type="caution">
    <text evidence="9">The sequence shown here is derived from an EMBL/GenBank/DDBJ whole genome shotgun (WGS) entry which is preliminary data.</text>
</comment>
<dbReference type="Gene3D" id="2.30.30.140">
    <property type="match status" value="1"/>
</dbReference>
<dbReference type="PANTHER" id="PTHR12663:SF69">
    <property type="entry name" value="SISTER CHROMATID COHESION PROTEIN PDS5 HOMOLOG E"/>
    <property type="match status" value="1"/>
</dbReference>
<feature type="compositionally biased region" description="Basic and acidic residues" evidence="8">
    <location>
        <begin position="350"/>
        <end position="360"/>
    </location>
</feature>
<protein>
    <submittedName>
        <fullName evidence="9">Uncharacterized protein</fullName>
    </submittedName>
</protein>
<feature type="region of interest" description="Disordered" evidence="8">
    <location>
        <begin position="714"/>
        <end position="803"/>
    </location>
</feature>
<dbReference type="CDD" id="cd20404">
    <property type="entry name" value="Tudor_Agenet_AtEML-like"/>
    <property type="match status" value="1"/>
</dbReference>
<dbReference type="SUPFAM" id="SSF63748">
    <property type="entry name" value="Tudor/PWWP/MBT"/>
    <property type="match status" value="1"/>
</dbReference>
<dbReference type="SUPFAM" id="SSF48371">
    <property type="entry name" value="ARM repeat"/>
    <property type="match status" value="1"/>
</dbReference>
<dbReference type="GO" id="GO:0006281">
    <property type="term" value="P:DNA repair"/>
    <property type="evidence" value="ECO:0007669"/>
    <property type="project" value="UniProtKB-KW"/>
</dbReference>
<keyword evidence="2" id="KW-0132">Cell division</keyword>
<reference evidence="9 10" key="1">
    <citation type="submission" date="2024-01" db="EMBL/GenBank/DDBJ databases">
        <title>The genomes of 5 underutilized Papilionoideae crops provide insights into root nodulation and disease resistanc.</title>
        <authorList>
            <person name="Yuan L."/>
        </authorList>
    </citation>
    <scope>NUCLEOTIDE SEQUENCE [LARGE SCALE GENOMIC DNA]</scope>
    <source>
        <strain evidence="9">ZHUSHIDOU_FW_LH</strain>
        <tissue evidence="9">Leaf</tissue>
    </source>
</reference>
<dbReference type="AlphaFoldDB" id="A0AAN9ECT7"/>
<feature type="compositionally biased region" description="Low complexity" evidence="8">
    <location>
        <begin position="336"/>
        <end position="346"/>
    </location>
</feature>
<keyword evidence="7" id="KW-0131">Cell cycle</keyword>
<feature type="compositionally biased region" description="Polar residues" evidence="8">
    <location>
        <begin position="590"/>
        <end position="600"/>
    </location>
</feature>
<evidence type="ECO:0000256" key="1">
    <source>
        <dbReference type="ARBA" id="ARBA00004123"/>
    </source>
</evidence>
<dbReference type="Proteomes" id="UP001372338">
    <property type="component" value="Unassembled WGS sequence"/>
</dbReference>
<dbReference type="InterPro" id="IPR016024">
    <property type="entry name" value="ARM-type_fold"/>
</dbReference>
<feature type="region of interest" description="Disordered" evidence="8">
    <location>
        <begin position="588"/>
        <end position="628"/>
    </location>
</feature>
<evidence type="ECO:0000256" key="7">
    <source>
        <dbReference type="ARBA" id="ARBA00023306"/>
    </source>
</evidence>
<dbReference type="EMBL" id="JAYWIO010000006">
    <property type="protein sequence ID" value="KAK7255137.1"/>
    <property type="molecule type" value="Genomic_DNA"/>
</dbReference>
<feature type="region of interest" description="Disordered" evidence="8">
    <location>
        <begin position="266"/>
        <end position="286"/>
    </location>
</feature>
<feature type="compositionally biased region" description="Basic and acidic residues" evidence="8">
    <location>
        <begin position="522"/>
        <end position="542"/>
    </location>
</feature>
<organism evidence="9 10">
    <name type="scientific">Crotalaria pallida</name>
    <name type="common">Smooth rattlebox</name>
    <name type="synonym">Crotalaria striata</name>
    <dbReference type="NCBI Taxonomy" id="3830"/>
    <lineage>
        <taxon>Eukaryota</taxon>
        <taxon>Viridiplantae</taxon>
        <taxon>Streptophyta</taxon>
        <taxon>Embryophyta</taxon>
        <taxon>Tracheophyta</taxon>
        <taxon>Spermatophyta</taxon>
        <taxon>Magnoliopsida</taxon>
        <taxon>eudicotyledons</taxon>
        <taxon>Gunneridae</taxon>
        <taxon>Pentapetalae</taxon>
        <taxon>rosids</taxon>
        <taxon>fabids</taxon>
        <taxon>Fabales</taxon>
        <taxon>Fabaceae</taxon>
        <taxon>Papilionoideae</taxon>
        <taxon>50 kb inversion clade</taxon>
        <taxon>genistoids sensu lato</taxon>
        <taxon>core genistoids</taxon>
        <taxon>Crotalarieae</taxon>
        <taxon>Crotalaria</taxon>
    </lineage>
</organism>
<evidence type="ECO:0000256" key="2">
    <source>
        <dbReference type="ARBA" id="ARBA00022618"/>
    </source>
</evidence>
<evidence type="ECO:0000256" key="5">
    <source>
        <dbReference type="ARBA" id="ARBA00023204"/>
    </source>
</evidence>
<comment type="subcellular location">
    <subcellularLocation>
        <location evidence="1">Nucleus</location>
    </subcellularLocation>
</comment>
<evidence type="ECO:0000313" key="9">
    <source>
        <dbReference type="EMBL" id="KAK7255137.1"/>
    </source>
</evidence>
<evidence type="ECO:0000256" key="6">
    <source>
        <dbReference type="ARBA" id="ARBA00023242"/>
    </source>
</evidence>
<feature type="compositionally biased region" description="Basic and acidic residues" evidence="8">
    <location>
        <begin position="781"/>
        <end position="803"/>
    </location>
</feature>
<dbReference type="PANTHER" id="PTHR12663">
    <property type="entry name" value="ANDROGEN INDUCED INHIBITOR OF PROLIFERATION AS3 / PDS5-RELATED"/>
    <property type="match status" value="1"/>
</dbReference>
<proteinExistence type="predicted"/>
<sequence>MASSSSSTSNESESYTEKNLFHMGMKLLQSLSLPQPDNQLLQLLNKLALVLSTVDQAPTEPVKRSLVPSMKALISDKLLRHTNEDVMISVTCCLTEITRISAPEAPYNDEQMKEIFKLIVAAFEKLSDASGYCYEKVLTIIDNFSKVRLCLVMLDLECDDLVIQMFQHFLRKIRSNHLRHVIDCMETIMTLVLDESDEISSDLLRPLLDSVRKENQTVSPISWTLGEKVIANCAVKLKPYLMKAVESSGRTLDDYAQIVTSICQKGSESNGSKKTEVQAAENKLDVPKDADKQPCVVTLEPDPICVRDAQIMDDKIIKKEKAKSGSKRKRNSVPTKNSKISNAKSNSETRNVESVEEPKSESQLNTVPRKRGRKPNSLMNADEGYDSVWISKGKKSGKPVLSRKAPDSSTASRKPKTASEAPISEPRNENIAKPAQSLQDKNALPKPEDTSGGHQTSVSKPKTDENNHVASPSTYYGIPDGSHTKRARPRKRSNTENQDFDSKSVLKLKKGNLKPLLEDTSLESHRLEKEPEARKDAEEKPQKPIRRIKISFRNDEKTAVAPELIVSNIENREEGRSSVQTGIKKRMRVNTPTKHLNESSAIKEPSTESSIPQARRKRSRTTESETRNLGDSLVGSKIKVWWPMDKVFYEGVVKSYDRIKGKHKILYTDGEVEVLNLQKQRWEAIADVFPNEEQGLALHKLAEASDIAQKIKEESELESAKGENINVRPRGRTSPSNSKCKSAKSAVKSMGTSADKFMDDRPKTGGRKNTAGKPKSKRMKTGSDIKKEKPEIDDIEKEKAKVP</sequence>
<dbReference type="Pfam" id="PF20168">
    <property type="entry name" value="PDS5"/>
    <property type="match status" value="1"/>
</dbReference>
<evidence type="ECO:0000256" key="8">
    <source>
        <dbReference type="SAM" id="MobiDB-lite"/>
    </source>
</evidence>
<feature type="compositionally biased region" description="Basic and acidic residues" evidence="8">
    <location>
        <begin position="271"/>
        <end position="286"/>
    </location>
</feature>
<name>A0AAN9ECT7_CROPI</name>
<evidence type="ECO:0000313" key="10">
    <source>
        <dbReference type="Proteomes" id="UP001372338"/>
    </source>
</evidence>
<evidence type="ECO:0000256" key="3">
    <source>
        <dbReference type="ARBA" id="ARBA00022763"/>
    </source>
</evidence>
<keyword evidence="4" id="KW-0498">Mitosis</keyword>
<feature type="region of interest" description="Disordered" evidence="8">
    <location>
        <begin position="317"/>
        <end position="542"/>
    </location>
</feature>
<gene>
    <name evidence="9" type="ORF">RIF29_28541</name>
</gene>
<dbReference type="GO" id="GO:0007064">
    <property type="term" value="P:mitotic sister chromatid cohesion"/>
    <property type="evidence" value="ECO:0007669"/>
    <property type="project" value="InterPro"/>
</dbReference>
<dbReference type="GO" id="GO:0005634">
    <property type="term" value="C:nucleus"/>
    <property type="evidence" value="ECO:0007669"/>
    <property type="project" value="UniProtKB-SubCell"/>
</dbReference>